<feature type="domain" description="EamA" evidence="7">
    <location>
        <begin position="5"/>
        <end position="137"/>
    </location>
</feature>
<sequence>MRPLLGISLTLSAIFFFSIMGALVKAADRIPVGETVFFRAGCALPVIVIWLWMRGDMPGGLKVLSVKSHAVRAIVGSAAMGLGFLGLRYLPLPEVTALRFITPILIVIFAALLLKERVRLLRISAVSVGLVGVLIIMWPRLNLEGGERELIGTAMILTSALMASLAQIFVKAMAAKESTAAIVFYFSGTATVLSLLTIPWGWVWPTPLEWVLLVGAGLTGGAGQILVTSSYRYADASLLAPYTYSSMIWALVLGYFVFAEVPTVQMLAGAALVICAGIFIVWRERKLGKTNAAEGKINATMR</sequence>
<evidence type="ECO:0000256" key="4">
    <source>
        <dbReference type="ARBA" id="ARBA00022989"/>
    </source>
</evidence>
<keyword evidence="9" id="KW-1185">Reference proteome</keyword>
<dbReference type="PANTHER" id="PTHR22911">
    <property type="entry name" value="ACYL-MALONYL CONDENSING ENZYME-RELATED"/>
    <property type="match status" value="1"/>
</dbReference>
<gene>
    <name evidence="8" type="ORF">SAMN05444002_3347</name>
</gene>
<name>A0A1N6HGB7_9RHOB</name>
<dbReference type="GO" id="GO:0016020">
    <property type="term" value="C:membrane"/>
    <property type="evidence" value="ECO:0007669"/>
    <property type="project" value="UniProtKB-SubCell"/>
</dbReference>
<dbReference type="PANTHER" id="PTHR22911:SF6">
    <property type="entry name" value="SOLUTE CARRIER FAMILY 35 MEMBER G1"/>
    <property type="match status" value="1"/>
</dbReference>
<feature type="transmembrane region" description="Helical" evidence="6">
    <location>
        <begin position="96"/>
        <end position="113"/>
    </location>
</feature>
<dbReference type="AlphaFoldDB" id="A0A1N6HGB7"/>
<evidence type="ECO:0000256" key="5">
    <source>
        <dbReference type="ARBA" id="ARBA00023136"/>
    </source>
</evidence>
<feature type="transmembrane region" description="Helical" evidence="6">
    <location>
        <begin position="210"/>
        <end position="227"/>
    </location>
</feature>
<feature type="transmembrane region" description="Helical" evidence="6">
    <location>
        <begin position="36"/>
        <end position="53"/>
    </location>
</feature>
<dbReference type="InterPro" id="IPR037185">
    <property type="entry name" value="EmrE-like"/>
</dbReference>
<organism evidence="8 9">
    <name type="scientific">Vannielia litorea</name>
    <dbReference type="NCBI Taxonomy" id="1217970"/>
    <lineage>
        <taxon>Bacteria</taxon>
        <taxon>Pseudomonadati</taxon>
        <taxon>Pseudomonadota</taxon>
        <taxon>Alphaproteobacteria</taxon>
        <taxon>Rhodobacterales</taxon>
        <taxon>Paracoccaceae</taxon>
        <taxon>Vannielia</taxon>
    </lineage>
</organism>
<dbReference type="InterPro" id="IPR000620">
    <property type="entry name" value="EamA_dom"/>
</dbReference>
<dbReference type="STRING" id="1217970.SAMN05444002_3347"/>
<dbReference type="OrthoDB" id="8478503at2"/>
<feature type="transmembrane region" description="Helical" evidence="6">
    <location>
        <begin position="120"/>
        <end position="138"/>
    </location>
</feature>
<keyword evidence="4 6" id="KW-1133">Transmembrane helix</keyword>
<evidence type="ECO:0000256" key="3">
    <source>
        <dbReference type="ARBA" id="ARBA00022692"/>
    </source>
</evidence>
<feature type="domain" description="EamA" evidence="7">
    <location>
        <begin position="151"/>
        <end position="281"/>
    </location>
</feature>
<evidence type="ECO:0000259" key="7">
    <source>
        <dbReference type="Pfam" id="PF00892"/>
    </source>
</evidence>
<accession>A0A1N6HGB7</accession>
<dbReference type="SUPFAM" id="SSF103481">
    <property type="entry name" value="Multidrug resistance efflux transporter EmrE"/>
    <property type="match status" value="2"/>
</dbReference>
<dbReference type="Proteomes" id="UP000184932">
    <property type="component" value="Unassembled WGS sequence"/>
</dbReference>
<dbReference type="EMBL" id="FSRL01000001">
    <property type="protein sequence ID" value="SIO18777.1"/>
    <property type="molecule type" value="Genomic_DNA"/>
</dbReference>
<evidence type="ECO:0000256" key="6">
    <source>
        <dbReference type="SAM" id="Phobius"/>
    </source>
</evidence>
<evidence type="ECO:0000256" key="2">
    <source>
        <dbReference type="ARBA" id="ARBA00009853"/>
    </source>
</evidence>
<feature type="transmembrane region" description="Helical" evidence="6">
    <location>
        <begin position="182"/>
        <end position="204"/>
    </location>
</feature>
<keyword evidence="3 6" id="KW-0812">Transmembrane</keyword>
<comment type="subcellular location">
    <subcellularLocation>
        <location evidence="1">Membrane</location>
        <topology evidence="1">Multi-pass membrane protein</topology>
    </subcellularLocation>
</comment>
<proteinExistence type="inferred from homology"/>
<evidence type="ECO:0000313" key="8">
    <source>
        <dbReference type="EMBL" id="SIO18777.1"/>
    </source>
</evidence>
<feature type="transmembrane region" description="Helical" evidence="6">
    <location>
        <begin position="264"/>
        <end position="282"/>
    </location>
</feature>
<protein>
    <submittedName>
        <fullName evidence="8">EamA domain-containing membrane protein RarD</fullName>
    </submittedName>
</protein>
<evidence type="ECO:0000313" key="9">
    <source>
        <dbReference type="Proteomes" id="UP000184932"/>
    </source>
</evidence>
<dbReference type="RefSeq" id="WP_074257258.1">
    <property type="nucleotide sequence ID" value="NZ_FSRL01000001.1"/>
</dbReference>
<feature type="transmembrane region" description="Helical" evidence="6">
    <location>
        <begin position="239"/>
        <end position="258"/>
    </location>
</feature>
<feature type="transmembrane region" description="Helical" evidence="6">
    <location>
        <begin position="150"/>
        <end position="170"/>
    </location>
</feature>
<comment type="similarity">
    <text evidence="2">Belongs to the drug/metabolite transporter (DMT) superfamily. 10 TMS drug/metabolite exporter (DME) (TC 2.A.7.3) family.</text>
</comment>
<dbReference type="Pfam" id="PF00892">
    <property type="entry name" value="EamA"/>
    <property type="match status" value="2"/>
</dbReference>
<evidence type="ECO:0000256" key="1">
    <source>
        <dbReference type="ARBA" id="ARBA00004141"/>
    </source>
</evidence>
<keyword evidence="5 6" id="KW-0472">Membrane</keyword>
<reference evidence="9" key="1">
    <citation type="submission" date="2016-11" db="EMBL/GenBank/DDBJ databases">
        <authorList>
            <person name="Varghese N."/>
            <person name="Submissions S."/>
        </authorList>
    </citation>
    <scope>NUCLEOTIDE SEQUENCE [LARGE SCALE GENOMIC DNA]</scope>
    <source>
        <strain evidence="9">DSM 29440</strain>
    </source>
</reference>